<comment type="caution">
    <text evidence="3">The sequence shown here is derived from an EMBL/GenBank/DDBJ whole genome shotgun (WGS) entry which is preliminary data.</text>
</comment>
<dbReference type="PANTHER" id="PTHR43861">
    <property type="entry name" value="TRANS-ACONITATE 2-METHYLTRANSFERASE-RELATED"/>
    <property type="match status" value="1"/>
</dbReference>
<dbReference type="Pfam" id="PF13489">
    <property type="entry name" value="Methyltransf_23"/>
    <property type="match status" value="1"/>
</dbReference>
<accession>A0A7C8VXY0</accession>
<protein>
    <recommendedName>
        <fullName evidence="5">Methyltransferase type 12 domain-containing protein</fullName>
    </recommendedName>
</protein>
<sequence>MTEASNARFNSEASSWDQNPDVQSATNSAFNEILRRIPSLSLDNPSKPTLLDLGTGTGLLSLLLSPYTSQILSIDPSPTMISHLSQKLSKKDSPKNITPLCALITSPSDPRLTTNPNTNTPQKFDIIISNLVLHHIPNLPEFITLTHGLLNPGGIICLTDFENVGEESRKFHPEGKMEGVERHGVVRKEMEELLVTTGFEDVKVEVGWVMRKQVERWPGEWGLDGNGKRPEVKDGEEVCEMDFNFLVVWGRK</sequence>
<evidence type="ECO:0000313" key="4">
    <source>
        <dbReference type="Proteomes" id="UP000474640"/>
    </source>
</evidence>
<dbReference type="Proteomes" id="UP000474640">
    <property type="component" value="Unassembled WGS sequence"/>
</dbReference>
<dbReference type="OrthoDB" id="10017101at2759"/>
<dbReference type="CDD" id="cd02440">
    <property type="entry name" value="AdoMet_MTases"/>
    <property type="match status" value="1"/>
</dbReference>
<gene>
    <name evidence="3" type="ORF">TWF970_005707</name>
</gene>
<dbReference type="OMA" id="PFLVCEG"/>
<dbReference type="EMBL" id="JAABOJ010000003">
    <property type="protein sequence ID" value="KAF3288645.1"/>
    <property type="molecule type" value="Genomic_DNA"/>
</dbReference>
<dbReference type="InterPro" id="IPR029063">
    <property type="entry name" value="SAM-dependent_MTases_sf"/>
</dbReference>
<dbReference type="GO" id="GO:0016740">
    <property type="term" value="F:transferase activity"/>
    <property type="evidence" value="ECO:0007669"/>
    <property type="project" value="UniProtKB-KW"/>
</dbReference>
<dbReference type="SUPFAM" id="SSF53335">
    <property type="entry name" value="S-adenosyl-L-methionine-dependent methyltransferases"/>
    <property type="match status" value="1"/>
</dbReference>
<proteinExistence type="predicted"/>
<dbReference type="Gene3D" id="3.40.50.150">
    <property type="entry name" value="Vaccinia Virus protein VP39"/>
    <property type="match status" value="1"/>
</dbReference>
<organism evidence="3 4">
    <name type="scientific">Orbilia oligospora</name>
    <name type="common">Nematode-trapping fungus</name>
    <name type="synonym">Arthrobotrys oligospora</name>
    <dbReference type="NCBI Taxonomy" id="2813651"/>
    <lineage>
        <taxon>Eukaryota</taxon>
        <taxon>Fungi</taxon>
        <taxon>Dikarya</taxon>
        <taxon>Ascomycota</taxon>
        <taxon>Pezizomycotina</taxon>
        <taxon>Orbiliomycetes</taxon>
        <taxon>Orbiliales</taxon>
        <taxon>Orbiliaceae</taxon>
        <taxon>Orbilia</taxon>
    </lineage>
</organism>
<name>A0A7C8VXY0_ORBOL</name>
<evidence type="ECO:0008006" key="5">
    <source>
        <dbReference type="Google" id="ProtNLM"/>
    </source>
</evidence>
<evidence type="ECO:0000256" key="1">
    <source>
        <dbReference type="ARBA" id="ARBA00022679"/>
    </source>
</evidence>
<evidence type="ECO:0000256" key="2">
    <source>
        <dbReference type="SAM" id="MobiDB-lite"/>
    </source>
</evidence>
<reference evidence="3 4" key="1">
    <citation type="submission" date="2020-01" db="EMBL/GenBank/DDBJ databases">
        <authorList>
            <person name="Palmer J.M."/>
        </authorList>
    </citation>
    <scope>NUCLEOTIDE SEQUENCE [LARGE SCALE GENOMIC DNA]</scope>
    <source>
        <strain evidence="3 4">TWF970</strain>
    </source>
</reference>
<feature type="region of interest" description="Disordered" evidence="2">
    <location>
        <begin position="1"/>
        <end position="23"/>
    </location>
</feature>
<dbReference type="PANTHER" id="PTHR43861:SF3">
    <property type="entry name" value="PUTATIVE (AFU_ORTHOLOGUE AFUA_2G14390)-RELATED"/>
    <property type="match status" value="1"/>
</dbReference>
<keyword evidence="1" id="KW-0808">Transferase</keyword>
<dbReference type="AlphaFoldDB" id="A0A7C8VXY0"/>
<evidence type="ECO:0000313" key="3">
    <source>
        <dbReference type="EMBL" id="KAF3288645.1"/>
    </source>
</evidence>